<comment type="caution">
    <text evidence="5">The sequence shown here is derived from an EMBL/GenBank/DDBJ whole genome shotgun (WGS) entry which is preliminary data.</text>
</comment>
<organism evidence="5 6">
    <name type="scientific">Elasticomyces elasticus</name>
    <dbReference type="NCBI Taxonomy" id="574655"/>
    <lineage>
        <taxon>Eukaryota</taxon>
        <taxon>Fungi</taxon>
        <taxon>Dikarya</taxon>
        <taxon>Ascomycota</taxon>
        <taxon>Pezizomycotina</taxon>
        <taxon>Dothideomycetes</taxon>
        <taxon>Dothideomycetidae</taxon>
        <taxon>Mycosphaerellales</taxon>
        <taxon>Teratosphaeriaceae</taxon>
        <taxon>Elasticomyces</taxon>
    </lineage>
</organism>
<dbReference type="AlphaFoldDB" id="A0AAN7VS56"/>
<dbReference type="InterPro" id="IPR057326">
    <property type="entry name" value="KR_dom"/>
</dbReference>
<dbReference type="InterPro" id="IPR002347">
    <property type="entry name" value="SDR_fam"/>
</dbReference>
<gene>
    <name evidence="5" type="ORF">LTR97_005246</name>
</gene>
<dbReference type="PRINTS" id="PR00081">
    <property type="entry name" value="GDHRDH"/>
</dbReference>
<reference evidence="5" key="1">
    <citation type="submission" date="2023-08" db="EMBL/GenBank/DDBJ databases">
        <title>Black Yeasts Isolated from many extreme environments.</title>
        <authorList>
            <person name="Coleine C."/>
            <person name="Stajich J.E."/>
            <person name="Selbmann L."/>
        </authorList>
    </citation>
    <scope>NUCLEOTIDE SEQUENCE</scope>
    <source>
        <strain evidence="5">CCFEE 5810</strain>
    </source>
</reference>
<dbReference type="InterPro" id="IPR036291">
    <property type="entry name" value="NAD(P)-bd_dom_sf"/>
</dbReference>
<name>A0AAN7VS56_9PEZI</name>
<dbReference type="Gene3D" id="3.40.50.720">
    <property type="entry name" value="NAD(P)-binding Rossmann-like Domain"/>
    <property type="match status" value="1"/>
</dbReference>
<dbReference type="SMART" id="SM00822">
    <property type="entry name" value="PKS_KR"/>
    <property type="match status" value="1"/>
</dbReference>
<evidence type="ECO:0000256" key="2">
    <source>
        <dbReference type="ARBA" id="ARBA00023002"/>
    </source>
</evidence>
<proteinExistence type="inferred from homology"/>
<evidence type="ECO:0000313" key="6">
    <source>
        <dbReference type="Proteomes" id="UP001310594"/>
    </source>
</evidence>
<feature type="domain" description="Ketoreductase" evidence="4">
    <location>
        <begin position="30"/>
        <end position="208"/>
    </location>
</feature>
<evidence type="ECO:0000256" key="3">
    <source>
        <dbReference type="RuleBase" id="RU000363"/>
    </source>
</evidence>
<dbReference type="EMBL" id="JAVRQU010000007">
    <property type="protein sequence ID" value="KAK5700729.1"/>
    <property type="molecule type" value="Genomic_DNA"/>
</dbReference>
<dbReference type="SUPFAM" id="SSF51735">
    <property type="entry name" value="NAD(P)-binding Rossmann-fold domains"/>
    <property type="match status" value="1"/>
</dbReference>
<dbReference type="GO" id="GO:0016491">
    <property type="term" value="F:oxidoreductase activity"/>
    <property type="evidence" value="ECO:0007669"/>
    <property type="project" value="UniProtKB-KW"/>
</dbReference>
<dbReference type="PANTHER" id="PTHR43669">
    <property type="entry name" value="5-KETO-D-GLUCONATE 5-REDUCTASE"/>
    <property type="match status" value="1"/>
</dbReference>
<dbReference type="PRINTS" id="PR00080">
    <property type="entry name" value="SDRFAMILY"/>
</dbReference>
<evidence type="ECO:0000313" key="5">
    <source>
        <dbReference type="EMBL" id="KAK5700729.1"/>
    </source>
</evidence>
<evidence type="ECO:0000259" key="4">
    <source>
        <dbReference type="SMART" id="SM00822"/>
    </source>
</evidence>
<protein>
    <recommendedName>
        <fullName evidence="4">Ketoreductase domain-containing protein</fullName>
    </recommendedName>
</protein>
<sequence length="290" mass="30862">MAFALLKPAYHDVYPFVDPTKHLKGAAAGKSVLVTGAGTGIGVSIAECFALAGASTVILAARRTEKLEATKAGIAELAPNCKVIVAGTDVANRESVKKLFESLDHVPDVIVSNAAASRDEPIIDSNPDVWWNQVDVNIRGPYLIARTYLRAARAAGKKGGRIINVSSNGAWRVYPGLSAYSASKSGLDTFTEHLDVECVKDGCGVRSVAMHPGGVLTEMASAPHVPEAIKKLLIDKPALAGSTAVYLSTERSDFLMGRFVNATWDMEALEGFKERVLEEDLLKTRVIGVA</sequence>
<comment type="similarity">
    <text evidence="1 3">Belongs to the short-chain dehydrogenases/reductases (SDR) family.</text>
</comment>
<dbReference type="PANTHER" id="PTHR43669:SF3">
    <property type="entry name" value="ALCOHOL DEHYDROGENASE, PUTATIVE (AFU_ORTHOLOGUE AFUA_3G03445)-RELATED"/>
    <property type="match status" value="1"/>
</dbReference>
<dbReference type="Proteomes" id="UP001310594">
    <property type="component" value="Unassembled WGS sequence"/>
</dbReference>
<dbReference type="CDD" id="cd05233">
    <property type="entry name" value="SDR_c"/>
    <property type="match status" value="1"/>
</dbReference>
<dbReference type="Pfam" id="PF00106">
    <property type="entry name" value="adh_short"/>
    <property type="match status" value="1"/>
</dbReference>
<accession>A0AAN7VS56</accession>
<evidence type="ECO:0000256" key="1">
    <source>
        <dbReference type="ARBA" id="ARBA00006484"/>
    </source>
</evidence>
<keyword evidence="2" id="KW-0560">Oxidoreductase</keyword>